<dbReference type="PANTHER" id="PTHR11138">
    <property type="entry name" value="METHIONYL-TRNA FORMYLTRANSFERASE"/>
    <property type="match status" value="1"/>
</dbReference>
<organism evidence="2 3">
    <name type="scientific">Acinetobacter vivianii</name>
    <dbReference type="NCBI Taxonomy" id="1776742"/>
    <lineage>
        <taxon>Bacteria</taxon>
        <taxon>Pseudomonadati</taxon>
        <taxon>Pseudomonadota</taxon>
        <taxon>Gammaproteobacteria</taxon>
        <taxon>Moraxellales</taxon>
        <taxon>Moraxellaceae</taxon>
        <taxon>Acinetobacter</taxon>
    </lineage>
</organism>
<dbReference type="GeneID" id="303682654"/>
<evidence type="ECO:0000259" key="1">
    <source>
        <dbReference type="Pfam" id="PF00551"/>
    </source>
</evidence>
<dbReference type="InterPro" id="IPR002376">
    <property type="entry name" value="Formyl_transf_N"/>
</dbReference>
<dbReference type="RefSeq" id="WP_005259497.1">
    <property type="nucleotide sequence ID" value="NZ_BMDR01000002.1"/>
</dbReference>
<feature type="domain" description="Formyl transferase N-terminal" evidence="1">
    <location>
        <begin position="63"/>
        <end position="151"/>
    </location>
</feature>
<comment type="caution">
    <text evidence="2">The sequence shown here is derived from an EMBL/GenBank/DDBJ whole genome shotgun (WGS) entry which is preliminary data.</text>
</comment>
<protein>
    <recommendedName>
        <fullName evidence="1">Formyl transferase N-terminal domain-containing protein</fullName>
    </recommendedName>
</protein>
<keyword evidence="3" id="KW-1185">Reference proteome</keyword>
<dbReference type="SUPFAM" id="SSF53328">
    <property type="entry name" value="Formyltransferase"/>
    <property type="match status" value="1"/>
</dbReference>
<dbReference type="AlphaFoldDB" id="N9PR72"/>
<sequence>MIKVMVVGQKWLAEQILLLCMDESYEVAAVAPPSHDDRLAKTAKGFDIPVRIAPKRLDAKDVPDDIDLILCAHTHCYIAAEARQKCKLGAIGFHPSLLPSYKGKNAIQDAINAGENETGGSIFLLDDGWDTGQVLFQQTCMIGSQDTAQSLWINKLAPMALNMFRELLINLQVKEALPM</sequence>
<proteinExistence type="predicted"/>
<dbReference type="Proteomes" id="UP000013173">
    <property type="component" value="Unassembled WGS sequence"/>
</dbReference>
<dbReference type="InterPro" id="IPR036477">
    <property type="entry name" value="Formyl_transf_N_sf"/>
</dbReference>
<dbReference type="PANTHER" id="PTHR11138:SF5">
    <property type="entry name" value="METHIONYL-TRNA FORMYLTRANSFERASE, MITOCHONDRIAL"/>
    <property type="match status" value="1"/>
</dbReference>
<evidence type="ECO:0000313" key="2">
    <source>
        <dbReference type="EMBL" id="ENX20181.1"/>
    </source>
</evidence>
<dbReference type="Pfam" id="PF00551">
    <property type="entry name" value="Formyl_trans_N"/>
    <property type="match status" value="1"/>
</dbReference>
<dbReference type="PATRIC" id="fig|1217706.3.peg.3020"/>
<gene>
    <name evidence="2" type="ORF">F892_03104</name>
</gene>
<dbReference type="Gene3D" id="3.40.50.170">
    <property type="entry name" value="Formyl transferase, N-terminal domain"/>
    <property type="match status" value="1"/>
</dbReference>
<reference evidence="2 3" key="1">
    <citation type="submission" date="2013-02" db="EMBL/GenBank/DDBJ databases">
        <title>The Genome Sequence of Acinetobacter sp. NIPH 2168.</title>
        <authorList>
            <consortium name="The Broad Institute Genome Sequencing Platform"/>
            <consortium name="The Broad Institute Genome Sequencing Center for Infectious Disease"/>
            <person name="Cerqueira G."/>
            <person name="Feldgarden M."/>
            <person name="Courvalin P."/>
            <person name="Perichon B."/>
            <person name="Grillot-Courvalin C."/>
            <person name="Clermont D."/>
            <person name="Rocha E."/>
            <person name="Yoon E.-J."/>
            <person name="Nemec A."/>
            <person name="Walker B."/>
            <person name="Young S.K."/>
            <person name="Zeng Q."/>
            <person name="Gargeya S."/>
            <person name="Fitzgerald M."/>
            <person name="Haas B."/>
            <person name="Abouelleil A."/>
            <person name="Alvarado L."/>
            <person name="Arachchi H.M."/>
            <person name="Berlin A.M."/>
            <person name="Chapman S.B."/>
            <person name="Dewar J."/>
            <person name="Goldberg J."/>
            <person name="Griggs A."/>
            <person name="Gujja S."/>
            <person name="Hansen M."/>
            <person name="Howarth C."/>
            <person name="Imamovic A."/>
            <person name="Larimer J."/>
            <person name="McCowan C."/>
            <person name="Murphy C."/>
            <person name="Neiman D."/>
            <person name="Pearson M."/>
            <person name="Priest M."/>
            <person name="Roberts A."/>
            <person name="Saif S."/>
            <person name="Shea T."/>
            <person name="Sisk P."/>
            <person name="Sykes S."/>
            <person name="Wortman J."/>
            <person name="Nusbaum C."/>
            <person name="Birren B."/>
        </authorList>
    </citation>
    <scope>NUCLEOTIDE SEQUENCE [LARGE SCALE GENOMIC DNA]</scope>
    <source>
        <strain evidence="2 3">NIPH 2168</strain>
    </source>
</reference>
<dbReference type="GO" id="GO:0005829">
    <property type="term" value="C:cytosol"/>
    <property type="evidence" value="ECO:0007669"/>
    <property type="project" value="TreeGrafter"/>
</dbReference>
<name>N9PR72_9GAMM</name>
<evidence type="ECO:0000313" key="3">
    <source>
        <dbReference type="Proteomes" id="UP000013173"/>
    </source>
</evidence>
<dbReference type="EMBL" id="APRW01000014">
    <property type="protein sequence ID" value="ENX20181.1"/>
    <property type="molecule type" value="Genomic_DNA"/>
</dbReference>
<accession>N9PR72</accession>
<dbReference type="HOGENOM" id="CLU_118090_0_0_6"/>
<dbReference type="GO" id="GO:0004479">
    <property type="term" value="F:methionyl-tRNA formyltransferase activity"/>
    <property type="evidence" value="ECO:0007669"/>
    <property type="project" value="TreeGrafter"/>
</dbReference>